<proteinExistence type="predicted"/>
<organism evidence="1 2">
    <name type="scientific">Olsenella profusa F0195</name>
    <dbReference type="NCBI Taxonomy" id="1125712"/>
    <lineage>
        <taxon>Bacteria</taxon>
        <taxon>Bacillati</taxon>
        <taxon>Actinomycetota</taxon>
        <taxon>Coriobacteriia</taxon>
        <taxon>Coriobacteriales</taxon>
        <taxon>Atopobiaceae</taxon>
        <taxon>Olsenella</taxon>
    </lineage>
</organism>
<comment type="caution">
    <text evidence="1">The sequence shown here is derived from an EMBL/GenBank/DDBJ whole genome shotgun (WGS) entry which is preliminary data.</text>
</comment>
<dbReference type="RefSeq" id="WP_021726741.1">
    <property type="nucleotide sequence ID" value="NZ_AWEZ01000061.1"/>
</dbReference>
<dbReference type="AlphaFoldDB" id="U2UV45"/>
<evidence type="ECO:0000313" key="1">
    <source>
        <dbReference type="EMBL" id="ERL07002.1"/>
    </source>
</evidence>
<dbReference type="Proteomes" id="UP000016638">
    <property type="component" value="Unassembled WGS sequence"/>
</dbReference>
<accession>U2UV45</accession>
<dbReference type="SUPFAM" id="SSF57783">
    <property type="entry name" value="Zinc beta-ribbon"/>
    <property type="match status" value="1"/>
</dbReference>
<reference evidence="1 2" key="1">
    <citation type="submission" date="2013-08" db="EMBL/GenBank/DDBJ databases">
        <authorList>
            <person name="Durkin A.S."/>
            <person name="Haft D.R."/>
            <person name="McCorrison J."/>
            <person name="Torralba M."/>
            <person name="Gillis M."/>
            <person name="Haft D.H."/>
            <person name="Methe B."/>
            <person name="Sutton G."/>
            <person name="Nelson K.E."/>
        </authorList>
    </citation>
    <scope>NUCLEOTIDE SEQUENCE [LARGE SCALE GENOMIC DNA]</scope>
    <source>
        <strain evidence="1 2">F0195</strain>
    </source>
</reference>
<dbReference type="PATRIC" id="fig|1125712.3.peg.1763"/>
<keyword evidence="2" id="KW-1185">Reference proteome</keyword>
<dbReference type="OrthoDB" id="3192874at2"/>
<name>U2UV45_9ACTN</name>
<protein>
    <submittedName>
        <fullName evidence="1">Uncharacterized protein</fullName>
    </submittedName>
</protein>
<dbReference type="Gene3D" id="2.20.25.10">
    <property type="match status" value="1"/>
</dbReference>
<sequence length="59" mass="6362">MAITEVSGSDLDDYLDMPDCPQCGSDDVVCTQSYPDGLGGTVKVYLCNRCGHIWTETVS</sequence>
<evidence type="ECO:0000313" key="2">
    <source>
        <dbReference type="Proteomes" id="UP000016638"/>
    </source>
</evidence>
<dbReference type="EMBL" id="AWEZ01000061">
    <property type="protein sequence ID" value="ERL07002.1"/>
    <property type="molecule type" value="Genomic_DNA"/>
</dbReference>
<gene>
    <name evidence="1" type="ORF">HMPREF1316_0920</name>
</gene>